<name>A0A833S4R3_9HYME</name>
<gene>
    <name evidence="10" type="ORF">E2986_14047</name>
</gene>
<feature type="domain" description="C2H2-type" evidence="9">
    <location>
        <begin position="351"/>
        <end position="379"/>
    </location>
</feature>
<dbReference type="GO" id="GO:0006357">
    <property type="term" value="P:regulation of transcription by RNA polymerase II"/>
    <property type="evidence" value="ECO:0007669"/>
    <property type="project" value="TreeGrafter"/>
</dbReference>
<evidence type="ECO:0000256" key="5">
    <source>
        <dbReference type="ARBA" id="ARBA00023015"/>
    </source>
</evidence>
<feature type="domain" description="C2H2-type" evidence="9">
    <location>
        <begin position="269"/>
        <end position="296"/>
    </location>
</feature>
<feature type="domain" description="C2H2-type" evidence="9">
    <location>
        <begin position="87"/>
        <end position="114"/>
    </location>
</feature>
<feature type="domain" description="C2H2-type" evidence="9">
    <location>
        <begin position="192"/>
        <end position="220"/>
    </location>
</feature>
<keyword evidence="7" id="KW-0539">Nucleus</keyword>
<evidence type="ECO:0000256" key="2">
    <source>
        <dbReference type="ARBA" id="ARBA00022723"/>
    </source>
</evidence>
<evidence type="ECO:0000256" key="1">
    <source>
        <dbReference type="ARBA" id="ARBA00004123"/>
    </source>
</evidence>
<dbReference type="PANTHER" id="PTHR46179">
    <property type="entry name" value="ZINC FINGER PROTEIN"/>
    <property type="match status" value="1"/>
</dbReference>
<protein>
    <recommendedName>
        <fullName evidence="9">C2H2-type domain-containing protein</fullName>
    </recommendedName>
</protein>
<dbReference type="Pfam" id="PF00096">
    <property type="entry name" value="zf-C2H2"/>
    <property type="match status" value="1"/>
</dbReference>
<dbReference type="SUPFAM" id="SSF57667">
    <property type="entry name" value="beta-beta-alpha zinc fingers"/>
    <property type="match status" value="5"/>
</dbReference>
<evidence type="ECO:0000259" key="9">
    <source>
        <dbReference type="PROSITE" id="PS50157"/>
    </source>
</evidence>
<accession>A0A833S4R3</accession>
<feature type="domain" description="C2H2-type" evidence="9">
    <location>
        <begin position="298"/>
        <end position="321"/>
    </location>
</feature>
<feature type="domain" description="C2H2-type" evidence="9">
    <location>
        <begin position="163"/>
        <end position="190"/>
    </location>
</feature>
<dbReference type="InterPro" id="IPR051061">
    <property type="entry name" value="Zinc_finger_trans_reg"/>
</dbReference>
<dbReference type="SMART" id="SM00355">
    <property type="entry name" value="ZnF_C2H2"/>
    <property type="match status" value="10"/>
</dbReference>
<dbReference type="Gene3D" id="3.30.160.60">
    <property type="entry name" value="Classic Zinc Finger"/>
    <property type="match status" value="5"/>
</dbReference>
<dbReference type="Proteomes" id="UP000655588">
    <property type="component" value="Unassembled WGS sequence"/>
</dbReference>
<evidence type="ECO:0000256" key="6">
    <source>
        <dbReference type="ARBA" id="ARBA00023163"/>
    </source>
</evidence>
<feature type="domain" description="C2H2-type" evidence="9">
    <location>
        <begin position="460"/>
        <end position="488"/>
    </location>
</feature>
<dbReference type="PANTHER" id="PTHR46179:SF13">
    <property type="entry name" value="C2H2-TYPE DOMAIN-CONTAINING PROTEIN"/>
    <property type="match status" value="1"/>
</dbReference>
<organism evidence="10 11">
    <name type="scientific">Frieseomelitta varia</name>
    <dbReference type="NCBI Taxonomy" id="561572"/>
    <lineage>
        <taxon>Eukaryota</taxon>
        <taxon>Metazoa</taxon>
        <taxon>Ecdysozoa</taxon>
        <taxon>Arthropoda</taxon>
        <taxon>Hexapoda</taxon>
        <taxon>Insecta</taxon>
        <taxon>Pterygota</taxon>
        <taxon>Neoptera</taxon>
        <taxon>Endopterygota</taxon>
        <taxon>Hymenoptera</taxon>
        <taxon>Apocrita</taxon>
        <taxon>Aculeata</taxon>
        <taxon>Apoidea</taxon>
        <taxon>Anthophila</taxon>
        <taxon>Apidae</taxon>
        <taxon>Frieseomelitta</taxon>
    </lineage>
</organism>
<evidence type="ECO:0000256" key="8">
    <source>
        <dbReference type="PROSITE-ProRule" id="PRU00042"/>
    </source>
</evidence>
<comment type="caution">
    <text evidence="10">The sequence shown here is derived from an EMBL/GenBank/DDBJ whole genome shotgun (WGS) entry which is preliminary data.</text>
</comment>
<dbReference type="PROSITE" id="PS50157">
    <property type="entry name" value="ZINC_FINGER_C2H2_2"/>
    <property type="match status" value="8"/>
</dbReference>
<dbReference type="InterPro" id="IPR013087">
    <property type="entry name" value="Znf_C2H2_type"/>
</dbReference>
<dbReference type="PROSITE" id="PS00028">
    <property type="entry name" value="ZINC_FINGER_C2H2_1"/>
    <property type="match status" value="1"/>
</dbReference>
<dbReference type="EMBL" id="WNWW01000930">
    <property type="protein sequence ID" value="KAF3420618.1"/>
    <property type="molecule type" value="Genomic_DNA"/>
</dbReference>
<dbReference type="Pfam" id="PF13909">
    <property type="entry name" value="zf-H2C2_5"/>
    <property type="match status" value="1"/>
</dbReference>
<dbReference type="GO" id="GO:0008270">
    <property type="term" value="F:zinc ion binding"/>
    <property type="evidence" value="ECO:0007669"/>
    <property type="project" value="UniProtKB-KW"/>
</dbReference>
<dbReference type="AlphaFoldDB" id="A0A833S4R3"/>
<dbReference type="InterPro" id="IPR036236">
    <property type="entry name" value="Znf_C2H2_sf"/>
</dbReference>
<keyword evidence="4" id="KW-0862">Zinc</keyword>
<keyword evidence="5" id="KW-0805">Transcription regulation</keyword>
<evidence type="ECO:0000313" key="10">
    <source>
        <dbReference type="EMBL" id="KAF3420618.1"/>
    </source>
</evidence>
<comment type="subcellular location">
    <subcellularLocation>
        <location evidence="1">Nucleus</location>
    </subcellularLocation>
</comment>
<dbReference type="GO" id="GO:0005634">
    <property type="term" value="C:nucleus"/>
    <property type="evidence" value="ECO:0007669"/>
    <property type="project" value="UniProtKB-SubCell"/>
</dbReference>
<evidence type="ECO:0000313" key="11">
    <source>
        <dbReference type="Proteomes" id="UP000655588"/>
    </source>
</evidence>
<keyword evidence="6" id="KW-0804">Transcription</keyword>
<keyword evidence="3 8" id="KW-0863">Zinc-finger</keyword>
<feature type="domain" description="C2H2-type" evidence="9">
    <location>
        <begin position="431"/>
        <end position="458"/>
    </location>
</feature>
<sequence>MVLIDVRVKRKVFKSYPISIRVNSCCVKLLKLIPKVFDLTPKSICGYVNNEYLQPAGFSYASLIDRRRRSYPKAGIFTTTYVEKQKFPCPTCSSVFSHKNNLYYHSKFECGQLPRFNCPYCIYRTKHVSNVRAHVRRKHPGVQCLVAHRSIYDHVRNERSENYSCHKCGNVFTRKNNLYNHLKFQCGQLPRFCCPYCPYRTRHSSNVRSHIRRMHPDQRVQTRFVPDTMGYVFGINIGIGDEQGQSIGKLWSRLPNQTDLDNNCKTKKFPCPNCACAYSQKYSLNRHLMYECGQEPRFKCPYCEYRYKKSANIYEHVRRRHKNCVVSRLVCATWRQRKSTAQRPSAANKRFFCSNACGSSFTHRGSLTRHLRYECRQNPRFKCPSCDFRSRWTSDVYRHVRRRHEGTGVRVVVQTRIENSDAFTNSKTKRFPCPNCTSAFGQKPSLTRHLRYECRQEPRFQCPYCQQRSKKTSDIYAHIRRKHANLKVFVIDIHGSIAHSSFNSFKIDRL</sequence>
<evidence type="ECO:0000256" key="4">
    <source>
        <dbReference type="ARBA" id="ARBA00022833"/>
    </source>
</evidence>
<proteinExistence type="predicted"/>
<keyword evidence="2" id="KW-0479">Metal-binding</keyword>
<reference evidence="10" key="1">
    <citation type="submission" date="2019-11" db="EMBL/GenBank/DDBJ databases">
        <title>The nuclear and mitochondrial genomes of Frieseomelitta varia - a highly eusocial stingless bee (Meliponini) with a permanently sterile worker caste.</title>
        <authorList>
            <person name="Freitas F.C.P."/>
            <person name="Lourenco A.P."/>
            <person name="Nunes F.M.F."/>
            <person name="Paschoal A.R."/>
            <person name="Abreu F.C.P."/>
            <person name="Barbin F.O."/>
            <person name="Bataglia L."/>
            <person name="Cardoso-Junior C.A.M."/>
            <person name="Cervoni M.S."/>
            <person name="Silva S.R."/>
            <person name="Dalarmi F."/>
            <person name="Del Lama M.A."/>
            <person name="Depintor T.S."/>
            <person name="Ferreira K.M."/>
            <person name="Goria P.S."/>
            <person name="Jaskot M.C."/>
            <person name="Lago D.C."/>
            <person name="Luna-Lucena D."/>
            <person name="Moda L.M."/>
            <person name="Nascimento L."/>
            <person name="Pedrino M."/>
            <person name="Rabico F.O."/>
            <person name="Sanches F.C."/>
            <person name="Santos D.E."/>
            <person name="Santos C.G."/>
            <person name="Vieira J."/>
            <person name="Lopes T.F."/>
            <person name="Barchuk A.R."/>
            <person name="Hartfelder K."/>
            <person name="Simoes Z.L.P."/>
            <person name="Bitondi M.M.G."/>
            <person name="Pinheiro D.G."/>
        </authorList>
    </citation>
    <scope>NUCLEOTIDE SEQUENCE</scope>
    <source>
        <strain evidence="10">USP_RPSP 00005682</strain>
        <tissue evidence="10">Whole individual</tissue>
    </source>
</reference>
<evidence type="ECO:0000256" key="7">
    <source>
        <dbReference type="ARBA" id="ARBA00023242"/>
    </source>
</evidence>
<keyword evidence="11" id="KW-1185">Reference proteome</keyword>
<evidence type="ECO:0000256" key="3">
    <source>
        <dbReference type="ARBA" id="ARBA00022771"/>
    </source>
</evidence>